<dbReference type="SUPFAM" id="SSF53756">
    <property type="entry name" value="UDP-Glycosyltransferase/glycogen phosphorylase"/>
    <property type="match status" value="1"/>
</dbReference>
<evidence type="ECO:0000259" key="3">
    <source>
        <dbReference type="Pfam" id="PF13439"/>
    </source>
</evidence>
<dbReference type="AlphaFoldDB" id="A0A5D0MR12"/>
<dbReference type="RefSeq" id="WP_303700590.1">
    <property type="nucleotide sequence ID" value="NZ_VSIV01000088.1"/>
</dbReference>
<dbReference type="PANTHER" id="PTHR46401">
    <property type="entry name" value="GLYCOSYLTRANSFERASE WBBK-RELATED"/>
    <property type="match status" value="1"/>
</dbReference>
<keyword evidence="1 4" id="KW-0808">Transferase</keyword>
<dbReference type="EMBL" id="VSIV01000088">
    <property type="protein sequence ID" value="TYB33918.1"/>
    <property type="molecule type" value="Genomic_DNA"/>
</dbReference>
<dbReference type="InterPro" id="IPR028098">
    <property type="entry name" value="Glyco_trans_4-like_N"/>
</dbReference>
<comment type="caution">
    <text evidence="4">The sequence shown here is derived from an EMBL/GenBank/DDBJ whole genome shotgun (WGS) entry which is preliminary data.</text>
</comment>
<dbReference type="CDD" id="cd03809">
    <property type="entry name" value="GT4_MtfB-like"/>
    <property type="match status" value="1"/>
</dbReference>
<dbReference type="InterPro" id="IPR001296">
    <property type="entry name" value="Glyco_trans_1"/>
</dbReference>
<dbReference type="Pfam" id="PF13439">
    <property type="entry name" value="Glyco_transf_4"/>
    <property type="match status" value="1"/>
</dbReference>
<accession>A0A5D0MR12</accession>
<dbReference type="PANTHER" id="PTHR46401:SF2">
    <property type="entry name" value="GLYCOSYLTRANSFERASE WBBK-RELATED"/>
    <property type="match status" value="1"/>
</dbReference>
<dbReference type="Gene3D" id="3.40.50.2000">
    <property type="entry name" value="Glycogen Phosphorylase B"/>
    <property type="match status" value="2"/>
</dbReference>
<feature type="domain" description="Glycosyl transferase family 1" evidence="2">
    <location>
        <begin position="187"/>
        <end position="346"/>
    </location>
</feature>
<evidence type="ECO:0000259" key="2">
    <source>
        <dbReference type="Pfam" id="PF00534"/>
    </source>
</evidence>
<organism evidence="4 5">
    <name type="scientific">Flexistipes sinusarabici</name>
    <dbReference type="NCBI Taxonomy" id="2352"/>
    <lineage>
        <taxon>Bacteria</taxon>
        <taxon>Pseudomonadati</taxon>
        <taxon>Deferribacterota</taxon>
        <taxon>Deferribacteres</taxon>
        <taxon>Deferribacterales</taxon>
        <taxon>Flexistipitaceae</taxon>
        <taxon>Flexistipes</taxon>
    </lineage>
</organism>
<dbReference type="GO" id="GO:0016757">
    <property type="term" value="F:glycosyltransferase activity"/>
    <property type="evidence" value="ECO:0007669"/>
    <property type="project" value="InterPro"/>
</dbReference>
<dbReference type="Proteomes" id="UP000323337">
    <property type="component" value="Unassembled WGS sequence"/>
</dbReference>
<dbReference type="FunFam" id="3.40.50.2000:FF:000119">
    <property type="entry name" value="Glycosyl transferase group 1"/>
    <property type="match status" value="1"/>
</dbReference>
<feature type="domain" description="Glycosyltransferase subfamily 4-like N-terminal" evidence="3">
    <location>
        <begin position="19"/>
        <end position="174"/>
    </location>
</feature>
<dbReference type="Pfam" id="PF00534">
    <property type="entry name" value="Glycos_transf_1"/>
    <property type="match status" value="1"/>
</dbReference>
<reference evidence="4 5" key="1">
    <citation type="submission" date="2019-08" db="EMBL/GenBank/DDBJ databases">
        <title>Genomic characterization of a novel candidate phylum (ARYD3) from a high temperature, high salinity tertiary oil reservoir in north central Oklahoma, USA.</title>
        <authorList>
            <person name="Youssef N.H."/>
            <person name="Yadav A."/>
            <person name="Elshahed M.S."/>
        </authorList>
    </citation>
    <scope>NUCLEOTIDE SEQUENCE [LARGE SCALE GENOMIC DNA]</scope>
    <source>
        <strain evidence="4">ARYD1</strain>
    </source>
</reference>
<name>A0A5D0MR12_FLESI</name>
<evidence type="ECO:0000313" key="5">
    <source>
        <dbReference type="Proteomes" id="UP000323337"/>
    </source>
</evidence>
<gene>
    <name evidence="4" type="ORF">FXF49_03865</name>
</gene>
<evidence type="ECO:0000313" key="4">
    <source>
        <dbReference type="EMBL" id="TYB33918.1"/>
    </source>
</evidence>
<proteinExistence type="predicted"/>
<evidence type="ECO:0000256" key="1">
    <source>
        <dbReference type="ARBA" id="ARBA00022679"/>
    </source>
</evidence>
<protein>
    <submittedName>
        <fullName evidence="4">Glycosyltransferase family 4 protein</fullName>
    </submittedName>
</protein>
<sequence>MGKIKVGIEAKILSDASAGIGRYVTELCRNLSYDPELSLILYSPSAFNSEIVGKLDKVRFAAGSVKNPVGKQLWLEIVLPFLLKRDEIDIFWAPAHKMPCFVSSKIPKILTVHDLCWKIVPETMKKTTRLLDSYKMPGALRKADIITAPSKSTAEDIAKTFGISKNDINIISPASNLQNVETDDTIISKYGLARKKYILFVGTLEPRKNLERLLKAYSLLDDSLKNDYKLVIAGAYGWGGMKTADIVSQLNLTEYVIITGQLGDDMLASIYANSYFLALPSLYEGFGIPIVEAMSLGVPVLTSEVSSMPEVAGNSALLVDPLDEDSIYKGILELIENKVLYEKLAAGAVESASVFSWQKSADKLSHLIKKMINK</sequence>